<proteinExistence type="predicted"/>
<comment type="caution">
    <text evidence="1">The sequence shown here is derived from an EMBL/GenBank/DDBJ whole genome shotgun (WGS) entry which is preliminary data.</text>
</comment>
<sequence length="103" mass="11484">MAPADETTLASAYTAFSGALEPGRVEFLVGFEGEDFLSTGDPVEDLLGITSVHPMREDALEAYLRENGLSFDVVRKLISEGKLLELEYGGHLFYMRKLPTRKW</sequence>
<dbReference type="AlphaFoldDB" id="A0A7C1BBZ8"/>
<evidence type="ECO:0008006" key="2">
    <source>
        <dbReference type="Google" id="ProtNLM"/>
    </source>
</evidence>
<organism evidence="1">
    <name type="scientific">candidate division WOR-3 bacterium</name>
    <dbReference type="NCBI Taxonomy" id="2052148"/>
    <lineage>
        <taxon>Bacteria</taxon>
        <taxon>Bacteria division WOR-3</taxon>
    </lineage>
</organism>
<reference evidence="1" key="1">
    <citation type="journal article" date="2020" name="mSystems">
        <title>Genome- and Community-Level Interaction Insights into Carbon Utilization and Element Cycling Functions of Hydrothermarchaeota in Hydrothermal Sediment.</title>
        <authorList>
            <person name="Zhou Z."/>
            <person name="Liu Y."/>
            <person name="Xu W."/>
            <person name="Pan J."/>
            <person name="Luo Z.H."/>
            <person name="Li M."/>
        </authorList>
    </citation>
    <scope>NUCLEOTIDE SEQUENCE [LARGE SCALE GENOMIC DNA]</scope>
    <source>
        <strain evidence="1">HyVt-237</strain>
    </source>
</reference>
<gene>
    <name evidence="1" type="ORF">ENG67_04065</name>
</gene>
<protein>
    <recommendedName>
        <fullName evidence="2">Radical SAM protein</fullName>
    </recommendedName>
</protein>
<dbReference type="EMBL" id="DRBW01000164">
    <property type="protein sequence ID" value="HDM90370.1"/>
    <property type="molecule type" value="Genomic_DNA"/>
</dbReference>
<dbReference type="Proteomes" id="UP000885931">
    <property type="component" value="Unassembled WGS sequence"/>
</dbReference>
<evidence type="ECO:0000313" key="1">
    <source>
        <dbReference type="EMBL" id="HDM90370.1"/>
    </source>
</evidence>
<name>A0A7C1BBZ8_UNCW3</name>
<accession>A0A7C1BBZ8</accession>